<evidence type="ECO:0000256" key="3">
    <source>
        <dbReference type="ARBA" id="ARBA00023015"/>
    </source>
</evidence>
<proteinExistence type="inferred from homology"/>
<feature type="compositionally biased region" description="Low complexity" evidence="6">
    <location>
        <begin position="47"/>
        <end position="58"/>
    </location>
</feature>
<sequence>MKLKLSTKPQAASDGAPAATPSLEGTVATPTPTSAPGPKLKFKLNGAAPPAADSAPSEAPKPKRKYTKKVKGNEDGNAPAPRGPKPKKRAREENGEDGSPAAKRKPKPTAKSLALVHSDDEDEDTIAVAMAQPVAPRQPMRTGSLLKIKMKTNTPSALQRTGTIGLKIKGYHGKPPIRPPGVGYDSEAEEAEEDPAIESQFVLRMQPGPDCDLLRKAIEEKTLGKSLNQGGTAIQFRFFDKEGRRATINIQGRLYAACMVDLPCVLESMKSWNKKDWVKTADVCQMLLVLGRVQSEDEAKKFPFPRELDPSSHQYAHGLTPPMHNVRRRRFRPRASYHRIEEVETQVNTLLAADANAKDNGGESEFHIIDTDKVYSSDESSDEGEDLDAEGEDEDMYENNGYVLEAETPGGEQVEVDMHDDGDLQQALEAGLMADDDDLFGDEDNMAIETPATAHDVAMHALGENAVPVAETAASTPEAVTSPDDDDDDDDDAESPIDGQVDTQAAAAQEGPDMTEIQELEAEIANMLKQAEETKNVIYKKRCMTKVESYRNDLRIKRAALGLDEDGD</sequence>
<evidence type="ECO:0000313" key="9">
    <source>
        <dbReference type="Proteomes" id="UP000799324"/>
    </source>
</evidence>
<dbReference type="Proteomes" id="UP000799324">
    <property type="component" value="Unassembled WGS sequence"/>
</dbReference>
<dbReference type="InterPro" id="IPR037817">
    <property type="entry name" value="TAF7"/>
</dbReference>
<dbReference type="GO" id="GO:0051123">
    <property type="term" value="P:RNA polymerase II preinitiation complex assembly"/>
    <property type="evidence" value="ECO:0007669"/>
    <property type="project" value="TreeGrafter"/>
</dbReference>
<feature type="region of interest" description="Disordered" evidence="6">
    <location>
        <begin position="470"/>
        <end position="514"/>
    </location>
</feature>
<dbReference type="AlphaFoldDB" id="A0A6A6TV26"/>
<feature type="region of interest" description="Disordered" evidence="6">
    <location>
        <begin position="358"/>
        <end position="394"/>
    </location>
</feature>
<evidence type="ECO:0000256" key="4">
    <source>
        <dbReference type="ARBA" id="ARBA00023163"/>
    </source>
</evidence>
<dbReference type="PANTHER" id="PTHR12228">
    <property type="entry name" value="TRANSCRIPTION INITIATION FACTOR TFIID 55 KD SUBUNIT-RELATED"/>
    <property type="match status" value="1"/>
</dbReference>
<evidence type="ECO:0000256" key="1">
    <source>
        <dbReference type="ARBA" id="ARBA00004123"/>
    </source>
</evidence>
<keyword evidence="3" id="KW-0805">Transcription regulation</keyword>
<evidence type="ECO:0000256" key="6">
    <source>
        <dbReference type="SAM" id="MobiDB-lite"/>
    </source>
</evidence>
<feature type="compositionally biased region" description="Basic and acidic residues" evidence="6">
    <location>
        <begin position="358"/>
        <end position="376"/>
    </location>
</feature>
<evidence type="ECO:0000259" key="7">
    <source>
        <dbReference type="SMART" id="SM01370"/>
    </source>
</evidence>
<feature type="region of interest" description="Disordered" evidence="6">
    <location>
        <begin position="1"/>
        <end position="120"/>
    </location>
</feature>
<name>A0A6A6TV26_9PLEO</name>
<evidence type="ECO:0000313" key="8">
    <source>
        <dbReference type="EMBL" id="KAF2662738.1"/>
    </source>
</evidence>
<protein>
    <recommendedName>
        <fullName evidence="7">TAFII55 protein conserved region domain-containing protein</fullName>
    </recommendedName>
</protein>
<dbReference type="InterPro" id="IPR006751">
    <property type="entry name" value="TAFII55_prot_cons_reg"/>
</dbReference>
<comment type="subcellular location">
    <subcellularLocation>
        <location evidence="1">Nucleus</location>
    </subcellularLocation>
</comment>
<feature type="compositionally biased region" description="Acidic residues" evidence="6">
    <location>
        <begin position="379"/>
        <end position="394"/>
    </location>
</feature>
<feature type="compositionally biased region" description="Acidic residues" evidence="6">
    <location>
        <begin position="483"/>
        <end position="495"/>
    </location>
</feature>
<feature type="region of interest" description="Disordered" evidence="6">
    <location>
        <begin position="169"/>
        <end position="191"/>
    </location>
</feature>
<dbReference type="Pfam" id="PF04658">
    <property type="entry name" value="TAFII55_N"/>
    <property type="match status" value="1"/>
</dbReference>
<dbReference type="SMART" id="SM01370">
    <property type="entry name" value="TAFII55_N"/>
    <property type="match status" value="1"/>
</dbReference>
<dbReference type="GO" id="GO:0005669">
    <property type="term" value="C:transcription factor TFIID complex"/>
    <property type="evidence" value="ECO:0007669"/>
    <property type="project" value="InterPro"/>
</dbReference>
<accession>A0A6A6TV26</accession>
<dbReference type="PANTHER" id="PTHR12228:SF0">
    <property type="entry name" value="TATA-BOX BINDING PROTEIN ASSOCIATED FACTOR 7"/>
    <property type="match status" value="1"/>
</dbReference>
<gene>
    <name evidence="8" type="ORF">K491DRAFT_685909</name>
</gene>
<keyword evidence="9" id="KW-1185">Reference proteome</keyword>
<feature type="domain" description="TAFII55 protein conserved region" evidence="7">
    <location>
        <begin position="197"/>
        <end position="359"/>
    </location>
</feature>
<organism evidence="8 9">
    <name type="scientific">Lophiostoma macrostomum CBS 122681</name>
    <dbReference type="NCBI Taxonomy" id="1314788"/>
    <lineage>
        <taxon>Eukaryota</taxon>
        <taxon>Fungi</taxon>
        <taxon>Dikarya</taxon>
        <taxon>Ascomycota</taxon>
        <taxon>Pezizomycotina</taxon>
        <taxon>Dothideomycetes</taxon>
        <taxon>Pleosporomycetidae</taxon>
        <taxon>Pleosporales</taxon>
        <taxon>Lophiostomataceae</taxon>
        <taxon>Lophiostoma</taxon>
    </lineage>
</organism>
<reference evidence="8" key="1">
    <citation type="journal article" date="2020" name="Stud. Mycol.">
        <title>101 Dothideomycetes genomes: a test case for predicting lifestyles and emergence of pathogens.</title>
        <authorList>
            <person name="Haridas S."/>
            <person name="Albert R."/>
            <person name="Binder M."/>
            <person name="Bloem J."/>
            <person name="Labutti K."/>
            <person name="Salamov A."/>
            <person name="Andreopoulos B."/>
            <person name="Baker S."/>
            <person name="Barry K."/>
            <person name="Bills G."/>
            <person name="Bluhm B."/>
            <person name="Cannon C."/>
            <person name="Castanera R."/>
            <person name="Culley D."/>
            <person name="Daum C."/>
            <person name="Ezra D."/>
            <person name="Gonzalez J."/>
            <person name="Henrissat B."/>
            <person name="Kuo A."/>
            <person name="Liang C."/>
            <person name="Lipzen A."/>
            <person name="Lutzoni F."/>
            <person name="Magnuson J."/>
            <person name="Mondo S."/>
            <person name="Nolan M."/>
            <person name="Ohm R."/>
            <person name="Pangilinan J."/>
            <person name="Park H.-J."/>
            <person name="Ramirez L."/>
            <person name="Alfaro M."/>
            <person name="Sun H."/>
            <person name="Tritt A."/>
            <person name="Yoshinaga Y."/>
            <person name="Zwiers L.-H."/>
            <person name="Turgeon B."/>
            <person name="Goodwin S."/>
            <person name="Spatafora J."/>
            <person name="Crous P."/>
            <person name="Grigoriev I."/>
        </authorList>
    </citation>
    <scope>NUCLEOTIDE SEQUENCE</scope>
    <source>
        <strain evidence="8">CBS 122681</strain>
    </source>
</reference>
<dbReference type="EMBL" id="MU004288">
    <property type="protein sequence ID" value="KAF2662738.1"/>
    <property type="molecule type" value="Genomic_DNA"/>
</dbReference>
<comment type="similarity">
    <text evidence="2">Belongs to the TAF7 family.</text>
</comment>
<evidence type="ECO:0000256" key="5">
    <source>
        <dbReference type="ARBA" id="ARBA00023242"/>
    </source>
</evidence>
<evidence type="ECO:0000256" key="2">
    <source>
        <dbReference type="ARBA" id="ARBA00009368"/>
    </source>
</evidence>
<dbReference type="OrthoDB" id="153872at2759"/>
<dbReference type="CDD" id="cd08047">
    <property type="entry name" value="TAF7"/>
    <property type="match status" value="1"/>
</dbReference>
<dbReference type="GO" id="GO:0016251">
    <property type="term" value="F:RNA polymerase II general transcription initiation factor activity"/>
    <property type="evidence" value="ECO:0007669"/>
    <property type="project" value="TreeGrafter"/>
</dbReference>
<keyword evidence="5" id="KW-0539">Nucleus</keyword>
<keyword evidence="4" id="KW-0804">Transcription</keyword>